<dbReference type="RefSeq" id="WP_380819522.1">
    <property type="nucleotide sequence ID" value="NZ_JBHTJN010000008.1"/>
</dbReference>
<gene>
    <name evidence="1" type="ORF">ACFQ02_03790</name>
</gene>
<reference evidence="2" key="1">
    <citation type="journal article" date="2019" name="Int. J. Syst. Evol. Microbiol.">
        <title>The Global Catalogue of Microorganisms (GCM) 10K type strain sequencing project: providing services to taxonomists for standard genome sequencing and annotation.</title>
        <authorList>
            <consortium name="The Broad Institute Genomics Platform"/>
            <consortium name="The Broad Institute Genome Sequencing Center for Infectious Disease"/>
            <person name="Wu L."/>
            <person name="Ma J."/>
        </authorList>
    </citation>
    <scope>NUCLEOTIDE SEQUENCE [LARGE SCALE GENOMIC DNA]</scope>
    <source>
        <strain evidence="2">CCUG 61707</strain>
    </source>
</reference>
<evidence type="ECO:0000313" key="2">
    <source>
        <dbReference type="Proteomes" id="UP001596996"/>
    </source>
</evidence>
<dbReference type="EMBL" id="JBHTJN010000008">
    <property type="protein sequence ID" value="MFD0965974.1"/>
    <property type="molecule type" value="Genomic_DNA"/>
</dbReference>
<evidence type="ECO:0000313" key="1">
    <source>
        <dbReference type="EMBL" id="MFD0965974.1"/>
    </source>
</evidence>
<proteinExistence type="predicted"/>
<organism evidence="1 2">
    <name type="scientific">Seminibacterium arietis</name>
    <dbReference type="NCBI Taxonomy" id="1173502"/>
    <lineage>
        <taxon>Bacteria</taxon>
        <taxon>Pseudomonadati</taxon>
        <taxon>Pseudomonadota</taxon>
        <taxon>Gammaproteobacteria</taxon>
        <taxon>Pasteurellales</taxon>
        <taxon>Pasteurellaceae</taxon>
        <taxon>Seminibacterium</taxon>
    </lineage>
</organism>
<dbReference type="Proteomes" id="UP001596996">
    <property type="component" value="Unassembled WGS sequence"/>
</dbReference>
<protein>
    <submittedName>
        <fullName evidence="1">Uncharacterized protein</fullName>
    </submittedName>
</protein>
<comment type="caution">
    <text evidence="1">The sequence shown here is derived from an EMBL/GenBank/DDBJ whole genome shotgun (WGS) entry which is preliminary data.</text>
</comment>
<name>A0ABW3I960_9PAST</name>
<keyword evidence="2" id="KW-1185">Reference proteome</keyword>
<sequence length="142" mass="17022">MSRHYERKPQQKTYLEVIQEKKQRLKKAKQFKAATEQASRLEREALNKLTERYLQKENSQLTTATTRHLDILTIYDQAMNKWLEALKMAKSYTNEYWCLMRFAYCAGRIGLTLAEMKKMLETNYETQKYIKDLNYFKATWGA</sequence>
<accession>A0ABW3I960</accession>